<dbReference type="Proteomes" id="UP000255467">
    <property type="component" value="Unassembled WGS sequence"/>
</dbReference>
<evidence type="ECO:0000313" key="3">
    <source>
        <dbReference type="Proteomes" id="UP000255467"/>
    </source>
</evidence>
<keyword evidence="2" id="KW-0012">Acyltransferase</keyword>
<keyword evidence="3" id="KW-1185">Reference proteome</keyword>
<dbReference type="RefSeq" id="WP_039814834.1">
    <property type="nucleotide sequence ID" value="NZ_UGRY01000002.1"/>
</dbReference>
<reference evidence="2 3" key="1">
    <citation type="submission" date="2018-06" db="EMBL/GenBank/DDBJ databases">
        <authorList>
            <consortium name="Pathogen Informatics"/>
            <person name="Doyle S."/>
        </authorList>
    </citation>
    <scope>NUCLEOTIDE SEQUENCE [LARGE SCALE GENOMIC DNA]</scope>
    <source>
        <strain evidence="2 3">NCTC1934</strain>
    </source>
</reference>
<organism evidence="2 3">
    <name type="scientific">Nocardia otitidiscaviarum</name>
    <dbReference type="NCBI Taxonomy" id="1823"/>
    <lineage>
        <taxon>Bacteria</taxon>
        <taxon>Bacillati</taxon>
        <taxon>Actinomycetota</taxon>
        <taxon>Actinomycetes</taxon>
        <taxon>Mycobacteriales</taxon>
        <taxon>Nocardiaceae</taxon>
        <taxon>Nocardia</taxon>
    </lineage>
</organism>
<dbReference type="OrthoDB" id="345573at2"/>
<sequence>MNPVITTNLPVALRNGWALTFGDGIEAPARTPSTVLYDLPHRQLRRFDRDTPAHGNPVLLVPPLAVDASCYDLRPGQSLARFLRDSGRQPYVIDYGRITAADRDLGLEEWVDDIVPTAIAHISELHDGADVDLIGWSLGGIISLLTAADHADLPIGSVTTLGSPMDFGRNRLLAPVRMVAKLTGGREIAYATHLLDGIPAFFVQAGFRGMSLGRELTRPLFIARNAGHTEALARMEAIDRFIAAMPGYPGRLYRQLYRRIIVDNQLAHGRVHLTSDRVIDLAKLTCRVLLLGSRSDTLAPAATIEPGLDILTGAAEARFADLPGLNHLALIAGPQAATTTWPLIDEFLGT</sequence>
<dbReference type="PANTHER" id="PTHR36837">
    <property type="entry name" value="POLY(3-HYDROXYALKANOATE) POLYMERASE SUBUNIT PHAC"/>
    <property type="match status" value="1"/>
</dbReference>
<dbReference type="PANTHER" id="PTHR36837:SF2">
    <property type="entry name" value="POLY(3-HYDROXYALKANOATE) POLYMERASE SUBUNIT PHAC"/>
    <property type="match status" value="1"/>
</dbReference>
<proteinExistence type="predicted"/>
<dbReference type="Pfam" id="PF12697">
    <property type="entry name" value="Abhydrolase_6"/>
    <property type="match status" value="1"/>
</dbReference>
<dbReference type="EMBL" id="UGRY01000002">
    <property type="protein sequence ID" value="SUA81203.1"/>
    <property type="molecule type" value="Genomic_DNA"/>
</dbReference>
<dbReference type="GO" id="GO:0016746">
    <property type="term" value="F:acyltransferase activity"/>
    <property type="evidence" value="ECO:0007669"/>
    <property type="project" value="UniProtKB-KW"/>
</dbReference>
<evidence type="ECO:0000259" key="1">
    <source>
        <dbReference type="Pfam" id="PF12697"/>
    </source>
</evidence>
<feature type="domain" description="AB hydrolase-1" evidence="1">
    <location>
        <begin position="58"/>
        <end position="331"/>
    </location>
</feature>
<gene>
    <name evidence="2" type="primary">phbC_2</name>
    <name evidence="2" type="ORF">NCTC1934_04659</name>
</gene>
<dbReference type="InterPro" id="IPR051321">
    <property type="entry name" value="PHA/PHB_synthase"/>
</dbReference>
<accession>A0A378YWP7</accession>
<dbReference type="InterPro" id="IPR029058">
    <property type="entry name" value="AB_hydrolase_fold"/>
</dbReference>
<name>A0A378YWP7_9NOCA</name>
<dbReference type="InterPro" id="IPR000073">
    <property type="entry name" value="AB_hydrolase_1"/>
</dbReference>
<evidence type="ECO:0000313" key="2">
    <source>
        <dbReference type="EMBL" id="SUA81203.1"/>
    </source>
</evidence>
<dbReference type="Gene3D" id="3.40.50.1820">
    <property type="entry name" value="alpha/beta hydrolase"/>
    <property type="match status" value="1"/>
</dbReference>
<protein>
    <submittedName>
        <fullName evidence="2">Poly-beta-hydroxybutyrate polymerase</fullName>
        <ecNumber evidence="2">2.3.1.-</ecNumber>
    </submittedName>
</protein>
<keyword evidence="2" id="KW-0808">Transferase</keyword>
<dbReference type="EC" id="2.3.1.-" evidence="2"/>
<dbReference type="AlphaFoldDB" id="A0A378YWP7"/>
<dbReference type="SUPFAM" id="SSF53474">
    <property type="entry name" value="alpha/beta-Hydrolases"/>
    <property type="match status" value="1"/>
</dbReference>
<dbReference type="STRING" id="1406858.GCA_000710895_06730"/>